<protein>
    <submittedName>
        <fullName evidence="1">Uncharacterized protein</fullName>
    </submittedName>
</protein>
<organism evidence="1 2">
    <name type="scientific">Dendrothele bispora (strain CBS 962.96)</name>
    <dbReference type="NCBI Taxonomy" id="1314807"/>
    <lineage>
        <taxon>Eukaryota</taxon>
        <taxon>Fungi</taxon>
        <taxon>Dikarya</taxon>
        <taxon>Basidiomycota</taxon>
        <taxon>Agaricomycotina</taxon>
        <taxon>Agaricomycetes</taxon>
        <taxon>Agaricomycetidae</taxon>
        <taxon>Agaricales</taxon>
        <taxon>Agaricales incertae sedis</taxon>
        <taxon>Dendrothele</taxon>
    </lineage>
</organism>
<evidence type="ECO:0000313" key="2">
    <source>
        <dbReference type="Proteomes" id="UP000297245"/>
    </source>
</evidence>
<sequence>MSCPSDNTQTIDQSGFWESGSLNWDAHRTIAGSRSVAVAYPFFLNSPAELLIIRRCMDCNHLFMLHVPTLPVCVPRLPLCLFST</sequence>
<dbReference type="EMBL" id="ML179122">
    <property type="protein sequence ID" value="THU99284.1"/>
    <property type="molecule type" value="Genomic_DNA"/>
</dbReference>
<gene>
    <name evidence="1" type="ORF">K435DRAFT_502959</name>
</gene>
<dbReference type="AlphaFoldDB" id="A0A4S8MA27"/>
<dbReference type="OrthoDB" id="3030385at2759"/>
<keyword evidence="2" id="KW-1185">Reference proteome</keyword>
<proteinExistence type="predicted"/>
<accession>A0A4S8MA27</accession>
<reference evidence="1 2" key="1">
    <citation type="journal article" date="2019" name="Nat. Ecol. Evol.">
        <title>Megaphylogeny resolves global patterns of mushroom evolution.</title>
        <authorList>
            <person name="Varga T."/>
            <person name="Krizsan K."/>
            <person name="Foldi C."/>
            <person name="Dima B."/>
            <person name="Sanchez-Garcia M."/>
            <person name="Sanchez-Ramirez S."/>
            <person name="Szollosi G.J."/>
            <person name="Szarkandi J.G."/>
            <person name="Papp V."/>
            <person name="Albert L."/>
            <person name="Andreopoulos W."/>
            <person name="Angelini C."/>
            <person name="Antonin V."/>
            <person name="Barry K.W."/>
            <person name="Bougher N.L."/>
            <person name="Buchanan P."/>
            <person name="Buyck B."/>
            <person name="Bense V."/>
            <person name="Catcheside P."/>
            <person name="Chovatia M."/>
            <person name="Cooper J."/>
            <person name="Damon W."/>
            <person name="Desjardin D."/>
            <person name="Finy P."/>
            <person name="Geml J."/>
            <person name="Haridas S."/>
            <person name="Hughes K."/>
            <person name="Justo A."/>
            <person name="Karasinski D."/>
            <person name="Kautmanova I."/>
            <person name="Kiss B."/>
            <person name="Kocsube S."/>
            <person name="Kotiranta H."/>
            <person name="LaButti K.M."/>
            <person name="Lechner B.E."/>
            <person name="Liimatainen K."/>
            <person name="Lipzen A."/>
            <person name="Lukacs Z."/>
            <person name="Mihaltcheva S."/>
            <person name="Morgado L.N."/>
            <person name="Niskanen T."/>
            <person name="Noordeloos M.E."/>
            <person name="Ohm R.A."/>
            <person name="Ortiz-Santana B."/>
            <person name="Ovrebo C."/>
            <person name="Racz N."/>
            <person name="Riley R."/>
            <person name="Savchenko A."/>
            <person name="Shiryaev A."/>
            <person name="Soop K."/>
            <person name="Spirin V."/>
            <person name="Szebenyi C."/>
            <person name="Tomsovsky M."/>
            <person name="Tulloss R.E."/>
            <person name="Uehling J."/>
            <person name="Grigoriev I.V."/>
            <person name="Vagvolgyi C."/>
            <person name="Papp T."/>
            <person name="Martin F.M."/>
            <person name="Miettinen O."/>
            <person name="Hibbett D.S."/>
            <person name="Nagy L.G."/>
        </authorList>
    </citation>
    <scope>NUCLEOTIDE SEQUENCE [LARGE SCALE GENOMIC DNA]</scope>
    <source>
        <strain evidence="1 2">CBS 962.96</strain>
    </source>
</reference>
<dbReference type="Proteomes" id="UP000297245">
    <property type="component" value="Unassembled WGS sequence"/>
</dbReference>
<evidence type="ECO:0000313" key="1">
    <source>
        <dbReference type="EMBL" id="THU99284.1"/>
    </source>
</evidence>
<name>A0A4S8MA27_DENBC</name>